<dbReference type="FunFam" id="2.30.30.30:FF:000001">
    <property type="entry name" value="50S ribosomal protein L2"/>
    <property type="match status" value="1"/>
</dbReference>
<dbReference type="SUPFAM" id="SSF50249">
    <property type="entry name" value="Nucleic acid-binding proteins"/>
    <property type="match status" value="1"/>
</dbReference>
<feature type="domain" description="Large ribosomal subunit protein uL2 RNA-binding" evidence="7">
    <location>
        <begin position="42"/>
        <end position="118"/>
    </location>
</feature>
<dbReference type="PROSITE" id="PS00467">
    <property type="entry name" value="RIBOSOMAL_L2"/>
    <property type="match status" value="1"/>
</dbReference>
<dbReference type="GO" id="GO:0003723">
    <property type="term" value="F:RNA binding"/>
    <property type="evidence" value="ECO:0007669"/>
    <property type="project" value="InterPro"/>
</dbReference>
<evidence type="ECO:0000256" key="5">
    <source>
        <dbReference type="ARBA" id="ARBA00069872"/>
    </source>
</evidence>
<keyword evidence="8" id="KW-0934">Plastid</keyword>
<proteinExistence type="inferred from homology"/>
<dbReference type="Pfam" id="PF00181">
    <property type="entry name" value="Ribosomal_L2_N"/>
    <property type="match status" value="1"/>
</dbReference>
<protein>
    <recommendedName>
        <fullName evidence="5">Large ribosomal subunit protein uL2m</fullName>
    </recommendedName>
    <alternativeName>
        <fullName evidence="4">50S ribosomal protein L2, chloroplastic</fullName>
    </alternativeName>
</protein>
<dbReference type="InterPro" id="IPR012340">
    <property type="entry name" value="NA-bd_OB-fold"/>
</dbReference>
<feature type="domain" description="Large ribosomal subunit protein uL2 C-terminal" evidence="6">
    <location>
        <begin position="124"/>
        <end position="253"/>
    </location>
</feature>
<dbReference type="FunFam" id="4.10.950.10:FF:000001">
    <property type="entry name" value="50S ribosomal protein L2"/>
    <property type="match status" value="1"/>
</dbReference>
<keyword evidence="3" id="KW-0687">Ribonucleoprotein</keyword>
<dbReference type="InterPro" id="IPR014726">
    <property type="entry name" value="Ribosomal_uL2_dom3"/>
</dbReference>
<dbReference type="InterPro" id="IPR022666">
    <property type="entry name" value="Ribosomal_uL2_RNA-bd_dom"/>
</dbReference>
<name>A0A1C9CFT4_9FLOR</name>
<evidence type="ECO:0000256" key="1">
    <source>
        <dbReference type="ARBA" id="ARBA00005636"/>
    </source>
</evidence>
<dbReference type="SUPFAM" id="SSF50104">
    <property type="entry name" value="Translation proteins SH3-like domain"/>
    <property type="match status" value="1"/>
</dbReference>
<sequence>MNVRLYKPCTSGTRNRSTYTFQEITKQKPEKGLLIKKHCTQGHNHRGIITSRHRGKRHKRKYRLIDFRRQNFGKIAKVTSIEYDPNRNARIALLCYSNGRKAYILCPRSLKVGSTVVSGPKALIEVGNSLPLSKIPLGTIVHNVELQYGKGGQLARSGGTYAQIVAQEGKFVILKLPSTEVRMIREECLATIGQVSNIDANNIIIGKAGRNRWLGKRPKVRGVAMNPVDHPHGGGEGKSPIGRLYPVTPWGKPALGVKTRNSKKHSNLYILKRRK</sequence>
<dbReference type="GO" id="GO:0016740">
    <property type="term" value="F:transferase activity"/>
    <property type="evidence" value="ECO:0007669"/>
    <property type="project" value="InterPro"/>
</dbReference>
<dbReference type="InterPro" id="IPR008991">
    <property type="entry name" value="Translation_prot_SH3-like_sf"/>
</dbReference>
<geneLocation type="plastid" evidence="8"/>
<dbReference type="AlphaFoldDB" id="A0A1C9CFT4"/>
<dbReference type="InterPro" id="IPR002171">
    <property type="entry name" value="Ribosomal_uL2"/>
</dbReference>
<dbReference type="RefSeq" id="YP_009297697.1">
    <property type="nucleotide sequence ID" value="NC_031177.1"/>
</dbReference>
<dbReference type="GeneID" id="29074253"/>
<dbReference type="GO" id="GO:0032543">
    <property type="term" value="P:mitochondrial translation"/>
    <property type="evidence" value="ECO:0007669"/>
    <property type="project" value="TreeGrafter"/>
</dbReference>
<dbReference type="PANTHER" id="PTHR13691:SF5">
    <property type="entry name" value="LARGE RIBOSOMAL SUBUNIT PROTEIN UL2M"/>
    <property type="match status" value="1"/>
</dbReference>
<evidence type="ECO:0000256" key="3">
    <source>
        <dbReference type="ARBA" id="ARBA00023274"/>
    </source>
</evidence>
<dbReference type="InterPro" id="IPR022671">
    <property type="entry name" value="Ribosomal_uL2_CS"/>
</dbReference>
<evidence type="ECO:0000256" key="2">
    <source>
        <dbReference type="ARBA" id="ARBA00022980"/>
    </source>
</evidence>
<dbReference type="InterPro" id="IPR005880">
    <property type="entry name" value="Ribosomal_uL2_bac/org-type"/>
</dbReference>
<dbReference type="Gene3D" id="4.10.950.10">
    <property type="entry name" value="Ribosomal protein L2, domain 3"/>
    <property type="match status" value="1"/>
</dbReference>
<gene>
    <name evidence="8" type="primary">rpl2</name>
    <name evidence="8" type="ORF">Hrvl_181</name>
</gene>
<dbReference type="Gene3D" id="2.40.50.140">
    <property type="entry name" value="Nucleic acid-binding proteins"/>
    <property type="match status" value="1"/>
</dbReference>
<evidence type="ECO:0000313" key="8">
    <source>
        <dbReference type="EMBL" id="AOM67241.1"/>
    </source>
</evidence>
<dbReference type="InterPro" id="IPR022669">
    <property type="entry name" value="Ribosomal_uL2_C"/>
</dbReference>
<keyword evidence="2 8" id="KW-0689">Ribosomal protein</keyword>
<dbReference type="SMART" id="SM01382">
    <property type="entry name" value="Ribosomal_L2_C"/>
    <property type="match status" value="1"/>
</dbReference>
<dbReference type="HAMAP" id="MF_01320_B">
    <property type="entry name" value="Ribosomal_uL2_B"/>
    <property type="match status" value="1"/>
</dbReference>
<organism evidence="8">
    <name type="scientific">Hildenbrandia rivularis</name>
    <dbReference type="NCBI Taxonomy" id="135206"/>
    <lineage>
        <taxon>Eukaryota</taxon>
        <taxon>Rhodophyta</taxon>
        <taxon>Florideophyceae</taxon>
        <taxon>Hildenbrandiophycidae</taxon>
        <taxon>Hildenbrandiales</taxon>
        <taxon>Hildenbrandiaceae</taxon>
        <taxon>Hildenbrandia</taxon>
    </lineage>
</organism>
<dbReference type="PIRSF" id="PIRSF002158">
    <property type="entry name" value="Ribosomal_L2"/>
    <property type="match status" value="1"/>
</dbReference>
<evidence type="ECO:0000259" key="7">
    <source>
        <dbReference type="SMART" id="SM01383"/>
    </source>
</evidence>
<dbReference type="Gene3D" id="2.30.30.30">
    <property type="match status" value="1"/>
</dbReference>
<evidence type="ECO:0000256" key="4">
    <source>
        <dbReference type="ARBA" id="ARBA00035445"/>
    </source>
</evidence>
<dbReference type="GO" id="GO:0005762">
    <property type="term" value="C:mitochondrial large ribosomal subunit"/>
    <property type="evidence" value="ECO:0007669"/>
    <property type="project" value="TreeGrafter"/>
</dbReference>
<dbReference type="InterPro" id="IPR014722">
    <property type="entry name" value="Rib_uL2_dom2"/>
</dbReference>
<dbReference type="PANTHER" id="PTHR13691">
    <property type="entry name" value="RIBOSOMAL PROTEIN L2"/>
    <property type="match status" value="1"/>
</dbReference>
<comment type="similarity">
    <text evidence="1">Belongs to the universal ribosomal protein uL2 family.</text>
</comment>
<dbReference type="NCBIfam" id="TIGR01171">
    <property type="entry name" value="rplB_bact"/>
    <property type="match status" value="1"/>
</dbReference>
<evidence type="ECO:0000259" key="6">
    <source>
        <dbReference type="SMART" id="SM01382"/>
    </source>
</evidence>
<dbReference type="GO" id="GO:0003735">
    <property type="term" value="F:structural constituent of ribosome"/>
    <property type="evidence" value="ECO:0007669"/>
    <property type="project" value="InterPro"/>
</dbReference>
<accession>A0A1C9CFT4</accession>
<dbReference type="Pfam" id="PF03947">
    <property type="entry name" value="Ribosomal_L2_C"/>
    <property type="match status" value="1"/>
</dbReference>
<dbReference type="SMART" id="SM01383">
    <property type="entry name" value="Ribosomal_L2"/>
    <property type="match status" value="1"/>
</dbReference>
<dbReference type="EMBL" id="KX284723">
    <property type="protein sequence ID" value="AOM67241.1"/>
    <property type="molecule type" value="Genomic_DNA"/>
</dbReference>
<reference evidence="8" key="1">
    <citation type="journal article" date="2016" name="BMC Biol.">
        <title>Parallel evolution of highly conserved plastid genome architecture in red seaweeds and seed plants.</title>
        <authorList>
            <person name="Lee J."/>
            <person name="Cho C.H."/>
            <person name="Park S.I."/>
            <person name="Choi J.W."/>
            <person name="Song H.S."/>
            <person name="West J.A."/>
            <person name="Bhattacharya D."/>
            <person name="Yoon H.S."/>
        </authorList>
    </citation>
    <scope>NUCLEOTIDE SEQUENCE</scope>
</reference>